<reference evidence="1 2" key="1">
    <citation type="submission" date="2017-09" db="EMBL/GenBank/DDBJ databases">
        <title>Large-scale bioinformatics analysis of Bacillus genomes uncovers conserved roles of natural products in bacterial physiology.</title>
        <authorList>
            <consortium name="Agbiome Team Llc"/>
            <person name="Bleich R.M."/>
            <person name="Kirk G.J."/>
            <person name="Santa Maria K.C."/>
            <person name="Allen S.E."/>
            <person name="Farag S."/>
            <person name="Shank E.A."/>
            <person name="Bowers A."/>
        </authorList>
    </citation>
    <scope>NUCLEOTIDE SEQUENCE [LARGE SCALE GENOMIC DNA]</scope>
    <source>
        <strain evidence="1 2">AFS003229</strain>
    </source>
</reference>
<organism evidence="1 2">
    <name type="scientific">Peribacillus butanolivorans</name>
    <dbReference type="NCBI Taxonomy" id="421767"/>
    <lineage>
        <taxon>Bacteria</taxon>
        <taxon>Bacillati</taxon>
        <taxon>Bacillota</taxon>
        <taxon>Bacilli</taxon>
        <taxon>Bacillales</taxon>
        <taxon>Bacillaceae</taxon>
        <taxon>Peribacillus</taxon>
    </lineage>
</organism>
<comment type="caution">
    <text evidence="1">The sequence shown here is derived from an EMBL/GenBank/DDBJ whole genome shotgun (WGS) entry which is preliminary data.</text>
</comment>
<evidence type="ECO:0000313" key="1">
    <source>
        <dbReference type="EMBL" id="PEJ37514.1"/>
    </source>
</evidence>
<dbReference type="AlphaFoldDB" id="A0AAX0S9Q2"/>
<sequence length="346" mass="39942">MKEILYYPGFEIQDETWLKFALLYMKEIHTIVPTEAQFTLSTDYNLVEKETNLLKKYPPKSIETSRATRKVINIISQYLKKPKRVIENLGEIDIIKVWRQSENQNYELFEGKFIHDFAHFCNEWGFSQLSKNGILIPSQLATTYMGVLAHDIGKRRDMSIITDIEHEEEIVSLSDDLYTYNNDFEEMQYIKNYFTLVLPVNLKDIPIGEIIDLRNQENFQENLKAFHFALNQLSLISDNKLTNLSFKEITENIEWSLKGLKADISNLGSTLLITSLGILLAFKGGEEVLEIIKEVLGFVPAACSGLQLYNNIDSDKRKLATKYLTDLRNIGGSQKRRNKLTNIPII</sequence>
<proteinExistence type="predicted"/>
<gene>
    <name evidence="1" type="ORF">CN689_01030</name>
</gene>
<dbReference type="Proteomes" id="UP000220106">
    <property type="component" value="Unassembled WGS sequence"/>
</dbReference>
<accession>A0AAX0S9Q2</accession>
<protein>
    <recommendedName>
        <fullName evidence="3">HD domain-containing protein</fullName>
    </recommendedName>
</protein>
<dbReference type="RefSeq" id="WP_098174545.1">
    <property type="nucleotide sequence ID" value="NZ_NUEQ01000004.1"/>
</dbReference>
<name>A0AAX0S9Q2_9BACI</name>
<dbReference type="EMBL" id="NUEQ01000004">
    <property type="protein sequence ID" value="PEJ37514.1"/>
    <property type="molecule type" value="Genomic_DNA"/>
</dbReference>
<evidence type="ECO:0008006" key="3">
    <source>
        <dbReference type="Google" id="ProtNLM"/>
    </source>
</evidence>
<evidence type="ECO:0000313" key="2">
    <source>
        <dbReference type="Proteomes" id="UP000220106"/>
    </source>
</evidence>